<feature type="transmembrane region" description="Helical" evidence="9">
    <location>
        <begin position="14"/>
        <end position="34"/>
    </location>
</feature>
<evidence type="ECO:0000256" key="6">
    <source>
        <dbReference type="ARBA" id="ARBA00022989"/>
    </source>
</evidence>
<accession>K9UAA0</accession>
<dbReference type="InterPro" id="IPR050790">
    <property type="entry name" value="ExbB/TolQ_transport"/>
</dbReference>
<reference evidence="11 12" key="1">
    <citation type="submission" date="2012-05" db="EMBL/GenBank/DDBJ databases">
        <title>Finished chromosome of genome of Chamaesiphon sp. PCC 6605.</title>
        <authorList>
            <consortium name="US DOE Joint Genome Institute"/>
            <person name="Gugger M."/>
            <person name="Coursin T."/>
            <person name="Rippka R."/>
            <person name="Tandeau De Marsac N."/>
            <person name="Huntemann M."/>
            <person name="Wei C.-L."/>
            <person name="Han J."/>
            <person name="Detter J.C."/>
            <person name="Han C."/>
            <person name="Tapia R."/>
            <person name="Chen A."/>
            <person name="Kyrpides N."/>
            <person name="Mavromatis K."/>
            <person name="Markowitz V."/>
            <person name="Szeto E."/>
            <person name="Ivanova N."/>
            <person name="Pagani I."/>
            <person name="Pati A."/>
            <person name="Goodwin L."/>
            <person name="Nordberg H.P."/>
            <person name="Cantor M.N."/>
            <person name="Hua S.X."/>
            <person name="Woyke T."/>
            <person name="Kerfeld C.A."/>
        </authorList>
    </citation>
    <scope>NUCLEOTIDE SEQUENCE [LARGE SCALE GENOMIC DNA]</scope>
    <source>
        <strain evidence="12">ATCC 27169 / PCC 6605</strain>
    </source>
</reference>
<keyword evidence="6 9" id="KW-1133">Transmembrane helix</keyword>
<feature type="transmembrane region" description="Helical" evidence="9">
    <location>
        <begin position="117"/>
        <end position="140"/>
    </location>
</feature>
<gene>
    <name evidence="11" type="ORF">Cha6605_0774</name>
</gene>
<comment type="subcellular location">
    <subcellularLocation>
        <location evidence="1">Cell membrane</location>
        <topology evidence="1">Multi-pass membrane protein</topology>
    </subcellularLocation>
    <subcellularLocation>
        <location evidence="8">Membrane</location>
        <topology evidence="8">Multi-pass membrane protein</topology>
    </subcellularLocation>
</comment>
<evidence type="ECO:0000256" key="9">
    <source>
        <dbReference type="SAM" id="Phobius"/>
    </source>
</evidence>
<dbReference type="PANTHER" id="PTHR30625:SF15">
    <property type="entry name" value="BIOPOLYMER TRANSPORT PROTEIN EXBB"/>
    <property type="match status" value="1"/>
</dbReference>
<dbReference type="PATRIC" id="fig|1173020.3.peg.915"/>
<evidence type="ECO:0000313" key="12">
    <source>
        <dbReference type="Proteomes" id="UP000010366"/>
    </source>
</evidence>
<feature type="transmembrane region" description="Helical" evidence="9">
    <location>
        <begin position="160"/>
        <end position="181"/>
    </location>
</feature>
<evidence type="ECO:0000256" key="4">
    <source>
        <dbReference type="ARBA" id="ARBA00022692"/>
    </source>
</evidence>
<evidence type="ECO:0000259" key="10">
    <source>
        <dbReference type="Pfam" id="PF01618"/>
    </source>
</evidence>
<proteinExistence type="inferred from homology"/>
<dbReference type="Pfam" id="PF01618">
    <property type="entry name" value="MotA_ExbB"/>
    <property type="match status" value="1"/>
</dbReference>
<evidence type="ECO:0000256" key="3">
    <source>
        <dbReference type="ARBA" id="ARBA00022475"/>
    </source>
</evidence>
<keyword evidence="3" id="KW-1003">Cell membrane</keyword>
<keyword evidence="7 9" id="KW-0472">Membrane</keyword>
<comment type="similarity">
    <text evidence="8">Belongs to the exbB/tolQ family.</text>
</comment>
<organism evidence="11 12">
    <name type="scientific">Chamaesiphon minutus (strain ATCC 27169 / PCC 6605)</name>
    <dbReference type="NCBI Taxonomy" id="1173020"/>
    <lineage>
        <taxon>Bacteria</taxon>
        <taxon>Bacillati</taxon>
        <taxon>Cyanobacteriota</taxon>
        <taxon>Cyanophyceae</taxon>
        <taxon>Gomontiellales</taxon>
        <taxon>Chamaesiphonaceae</taxon>
        <taxon>Chamaesiphon</taxon>
    </lineage>
</organism>
<keyword evidence="12" id="KW-1185">Reference proteome</keyword>
<keyword evidence="4 9" id="KW-0812">Transmembrane</keyword>
<dbReference type="AlphaFoldDB" id="K9UAA0"/>
<dbReference type="Proteomes" id="UP000010366">
    <property type="component" value="Chromosome"/>
</dbReference>
<dbReference type="GO" id="GO:0017038">
    <property type="term" value="P:protein import"/>
    <property type="evidence" value="ECO:0007669"/>
    <property type="project" value="TreeGrafter"/>
</dbReference>
<evidence type="ECO:0000256" key="5">
    <source>
        <dbReference type="ARBA" id="ARBA00022927"/>
    </source>
</evidence>
<dbReference type="eggNOG" id="COG0811">
    <property type="taxonomic scope" value="Bacteria"/>
</dbReference>
<evidence type="ECO:0000256" key="7">
    <source>
        <dbReference type="ARBA" id="ARBA00023136"/>
    </source>
</evidence>
<keyword evidence="2 8" id="KW-0813">Transport</keyword>
<feature type="domain" description="MotA/TolQ/ExbB proton channel" evidence="10">
    <location>
        <begin position="71"/>
        <end position="192"/>
    </location>
</feature>
<dbReference type="RefSeq" id="WP_015158236.1">
    <property type="nucleotide sequence ID" value="NC_019697.1"/>
</dbReference>
<dbReference type="STRING" id="1173020.Cha6605_0774"/>
<dbReference type="InterPro" id="IPR002898">
    <property type="entry name" value="MotA_ExbB_proton_chnl"/>
</dbReference>
<dbReference type="OrthoDB" id="9785627at2"/>
<evidence type="ECO:0000256" key="2">
    <source>
        <dbReference type="ARBA" id="ARBA00022448"/>
    </source>
</evidence>
<name>K9UAA0_CHAP6</name>
<evidence type="ECO:0000256" key="1">
    <source>
        <dbReference type="ARBA" id="ARBA00004651"/>
    </source>
</evidence>
<dbReference type="EMBL" id="CP003600">
    <property type="protein sequence ID" value="AFY92042.1"/>
    <property type="molecule type" value="Genomic_DNA"/>
</dbReference>
<evidence type="ECO:0000313" key="11">
    <source>
        <dbReference type="EMBL" id="AFY92042.1"/>
    </source>
</evidence>
<evidence type="ECO:0000256" key="8">
    <source>
        <dbReference type="RuleBase" id="RU004057"/>
    </source>
</evidence>
<dbReference type="PANTHER" id="PTHR30625">
    <property type="entry name" value="PROTEIN TOLQ"/>
    <property type="match status" value="1"/>
</dbReference>
<keyword evidence="5 8" id="KW-0653">Protein transport</keyword>
<dbReference type="GO" id="GO:0005886">
    <property type="term" value="C:plasma membrane"/>
    <property type="evidence" value="ECO:0007669"/>
    <property type="project" value="UniProtKB-SubCell"/>
</dbReference>
<dbReference type="KEGG" id="cmp:Cha6605_0774"/>
<protein>
    <submittedName>
        <fullName evidence="11">Biopolymer transport protein</fullName>
    </submittedName>
</protein>
<sequence>MDARELFEKGGPTMWPLFALSILSLATILERLWFWFKTTRREEELVERVLEASANDEWDTAAQIAKQERNRKPIGRFLYAPLKRTNPDPETFKLALEASAEEELATMRKGDKTLESIVALAPLLGLLGTVLGLIRSLSGIRLGDLGTAAGSTVTLGISESLISTATGMVVAIVSLGFFRLFQGLISGQIRIFRSAGNQLELLYREHWLNTQGKPLDRSDTEFIK</sequence>
<dbReference type="HOGENOM" id="CLU_053325_3_0_3"/>